<reference evidence="1" key="1">
    <citation type="submission" date="2014-11" db="EMBL/GenBank/DDBJ databases">
        <authorList>
            <person name="Amaro Gonzalez C."/>
        </authorList>
    </citation>
    <scope>NUCLEOTIDE SEQUENCE</scope>
</reference>
<organism evidence="1">
    <name type="scientific">Anguilla anguilla</name>
    <name type="common">European freshwater eel</name>
    <name type="synonym">Muraena anguilla</name>
    <dbReference type="NCBI Taxonomy" id="7936"/>
    <lineage>
        <taxon>Eukaryota</taxon>
        <taxon>Metazoa</taxon>
        <taxon>Chordata</taxon>
        <taxon>Craniata</taxon>
        <taxon>Vertebrata</taxon>
        <taxon>Euteleostomi</taxon>
        <taxon>Actinopterygii</taxon>
        <taxon>Neopterygii</taxon>
        <taxon>Teleostei</taxon>
        <taxon>Anguilliformes</taxon>
        <taxon>Anguillidae</taxon>
        <taxon>Anguilla</taxon>
    </lineage>
</organism>
<name>A0A0E9V888_ANGAN</name>
<evidence type="ECO:0000313" key="1">
    <source>
        <dbReference type="EMBL" id="JAH73700.1"/>
    </source>
</evidence>
<proteinExistence type="predicted"/>
<dbReference type="AlphaFoldDB" id="A0A0E9V888"/>
<dbReference type="EMBL" id="GBXM01034877">
    <property type="protein sequence ID" value="JAH73700.1"/>
    <property type="molecule type" value="Transcribed_RNA"/>
</dbReference>
<protein>
    <submittedName>
        <fullName evidence="1">Uncharacterized protein</fullName>
    </submittedName>
</protein>
<reference evidence="1" key="2">
    <citation type="journal article" date="2015" name="Fish Shellfish Immunol.">
        <title>Early steps in the European eel (Anguilla anguilla)-Vibrio vulnificus interaction in the gills: Role of the RtxA13 toxin.</title>
        <authorList>
            <person name="Callol A."/>
            <person name="Pajuelo D."/>
            <person name="Ebbesson L."/>
            <person name="Teles M."/>
            <person name="MacKenzie S."/>
            <person name="Amaro C."/>
        </authorList>
    </citation>
    <scope>NUCLEOTIDE SEQUENCE</scope>
</reference>
<accession>A0A0E9V888</accession>
<sequence length="46" mass="5072">MATVSAPNVLSVAVTTQLGMEHNKLVDTETNNKTNVFNRDGVFLYM</sequence>